<dbReference type="AlphaFoldDB" id="A0AAC8W4D7"/>
<dbReference type="Pfam" id="PF13466">
    <property type="entry name" value="STAS_2"/>
    <property type="match status" value="1"/>
</dbReference>
<dbReference type="KEGG" id="ati:AL072_28150"/>
<dbReference type="SUPFAM" id="SSF52091">
    <property type="entry name" value="SpoIIaa-like"/>
    <property type="match status" value="1"/>
</dbReference>
<organism evidence="2 3">
    <name type="scientific">Azospirillum thiophilum</name>
    <dbReference type="NCBI Taxonomy" id="528244"/>
    <lineage>
        <taxon>Bacteria</taxon>
        <taxon>Pseudomonadati</taxon>
        <taxon>Pseudomonadota</taxon>
        <taxon>Alphaproteobacteria</taxon>
        <taxon>Rhodospirillales</taxon>
        <taxon>Azospirillaceae</taxon>
        <taxon>Azospirillum</taxon>
    </lineage>
</organism>
<reference evidence="2 3" key="2">
    <citation type="journal article" date="2016" name="Genome Announc.">
        <title>Complete Genome Sequence of a Strain of Azospirillum thiophilum Isolated from a Sulfide Spring.</title>
        <authorList>
            <person name="Fomenkov A."/>
            <person name="Vincze T."/>
            <person name="Grabovich M."/>
            <person name="Anton B.P."/>
            <person name="Dubinina G."/>
            <person name="Orlova M."/>
            <person name="Belousova E."/>
            <person name="Roberts R.J."/>
        </authorList>
    </citation>
    <scope>NUCLEOTIDE SEQUENCE [LARGE SCALE GENOMIC DNA]</scope>
    <source>
        <strain evidence="2 3">BV-S</strain>
    </source>
</reference>
<proteinExistence type="predicted"/>
<gene>
    <name evidence="2" type="ORF">AL072_28150</name>
</gene>
<name>A0AAC8W4D7_9PROT</name>
<dbReference type="Proteomes" id="UP000069935">
    <property type="component" value="Chromosome 5"/>
</dbReference>
<dbReference type="InterPro" id="IPR002645">
    <property type="entry name" value="STAS_dom"/>
</dbReference>
<dbReference type="InterPro" id="IPR036513">
    <property type="entry name" value="STAS_dom_sf"/>
</dbReference>
<sequence length="92" mass="9948">MTLSVIEAVRDRLQDALGSTTHVEVDCRGLTDADVCFIQLLLSARVAAARRGIVLRMSQPLGAPLRDVLERGGFVDKSGAIRPDDDFWIGGP</sequence>
<reference evidence="3" key="1">
    <citation type="submission" date="2015-08" db="EMBL/GenBank/DDBJ databases">
        <title>Complete Genome Sequence of Azospirillum thiophilum BV-S.</title>
        <authorList>
            <person name="Fomenkov A."/>
            <person name="Vincze T."/>
            <person name="Grabovich M."/>
            <person name="Dubinina G."/>
            <person name="Orlova M."/>
            <person name="Belousova E."/>
            <person name="Roberts R.J."/>
        </authorList>
    </citation>
    <scope>NUCLEOTIDE SEQUENCE [LARGE SCALE GENOMIC DNA]</scope>
    <source>
        <strain evidence="3">BV-S</strain>
    </source>
</reference>
<evidence type="ECO:0000313" key="2">
    <source>
        <dbReference type="EMBL" id="ALG74910.1"/>
    </source>
</evidence>
<evidence type="ECO:0000259" key="1">
    <source>
        <dbReference type="PROSITE" id="PS50801"/>
    </source>
</evidence>
<keyword evidence="3" id="KW-1185">Reference proteome</keyword>
<protein>
    <recommendedName>
        <fullName evidence="1">STAS domain-containing protein</fullName>
    </recommendedName>
</protein>
<dbReference type="PROSITE" id="PS50801">
    <property type="entry name" value="STAS"/>
    <property type="match status" value="1"/>
</dbReference>
<dbReference type="InterPro" id="IPR058548">
    <property type="entry name" value="MlaB-like_STAS"/>
</dbReference>
<dbReference type="Gene3D" id="3.30.750.24">
    <property type="entry name" value="STAS domain"/>
    <property type="match status" value="1"/>
</dbReference>
<accession>A0AAC8W4D7</accession>
<dbReference type="EMBL" id="CP012405">
    <property type="protein sequence ID" value="ALG74910.1"/>
    <property type="molecule type" value="Genomic_DNA"/>
</dbReference>
<feature type="domain" description="STAS" evidence="1">
    <location>
        <begin position="1"/>
        <end position="92"/>
    </location>
</feature>
<evidence type="ECO:0000313" key="3">
    <source>
        <dbReference type="Proteomes" id="UP000069935"/>
    </source>
</evidence>